<protein>
    <submittedName>
        <fullName evidence="2">Uncharacterized protein</fullName>
    </submittedName>
</protein>
<gene>
    <name evidence="2" type="ORF">UW79_C0016G0015</name>
</gene>
<dbReference type="NCBIfam" id="NF033852">
    <property type="entry name" value="fulvocin_rel"/>
    <property type="match status" value="1"/>
</dbReference>
<proteinExistence type="predicted"/>
<evidence type="ECO:0000313" key="2">
    <source>
        <dbReference type="EMBL" id="KKT81623.1"/>
    </source>
</evidence>
<reference evidence="2 3" key="1">
    <citation type="journal article" date="2015" name="Nature">
        <title>rRNA introns, odd ribosomes, and small enigmatic genomes across a large radiation of phyla.</title>
        <authorList>
            <person name="Brown C.T."/>
            <person name="Hug L.A."/>
            <person name="Thomas B.C."/>
            <person name="Sharon I."/>
            <person name="Castelle C.J."/>
            <person name="Singh A."/>
            <person name="Wilkins M.J."/>
            <person name="Williams K.H."/>
            <person name="Banfield J.F."/>
        </authorList>
    </citation>
    <scope>NUCLEOTIDE SEQUENCE [LARGE SCALE GENOMIC DNA]</scope>
</reference>
<evidence type="ECO:0000313" key="3">
    <source>
        <dbReference type="Proteomes" id="UP000034032"/>
    </source>
</evidence>
<dbReference type="Proteomes" id="UP000034032">
    <property type="component" value="Unassembled WGS sequence"/>
</dbReference>
<keyword evidence="1" id="KW-1133">Transmembrane helix</keyword>
<dbReference type="AlphaFoldDB" id="A0A0G1KDG5"/>
<organism evidence="2 3">
    <name type="scientific">Candidatus Yanofskybacteria bacterium GW2011_GWA2_44_9</name>
    <dbReference type="NCBI Taxonomy" id="1619025"/>
    <lineage>
        <taxon>Bacteria</taxon>
        <taxon>Candidatus Yanofskyibacteriota</taxon>
    </lineage>
</organism>
<evidence type="ECO:0000256" key="1">
    <source>
        <dbReference type="SAM" id="Phobius"/>
    </source>
</evidence>
<feature type="transmembrane region" description="Helical" evidence="1">
    <location>
        <begin position="7"/>
        <end position="28"/>
    </location>
</feature>
<comment type="caution">
    <text evidence="2">The sequence shown here is derived from an EMBL/GenBank/DDBJ whole genome shotgun (WGS) entry which is preliminary data.</text>
</comment>
<sequence>MKTKRSKILRATVVIGFVAFSISGLWMIDTRSISEREVAWARSQKGPQALAQFDSLSTVAGRKALMRTQTPEELVGLWKEHLIRVLNERPLTNDQRAFINEVMVNLTPAVYRDKANVPEFFKGACVRISKLFGENDGISFEMPGWMEGRAVMMARQNELDRGWLGWRAAARNIQESIGLTPMVRVFAQGSECNCANSTHLASACTCNWNREACNVLVGICQDPGGWIGCGCLGVLPCNAICYEGNPDGPICSPTGPCNT</sequence>
<keyword evidence="1" id="KW-0812">Transmembrane</keyword>
<accession>A0A0G1KDG5</accession>
<dbReference type="EMBL" id="LCJR01000016">
    <property type="protein sequence ID" value="KKT81623.1"/>
    <property type="molecule type" value="Genomic_DNA"/>
</dbReference>
<keyword evidence="1" id="KW-0472">Membrane</keyword>
<name>A0A0G1KDG5_9BACT</name>